<proteinExistence type="inferred from homology"/>
<dbReference type="NCBIfam" id="TIGR04188">
    <property type="entry name" value="methyltr_grsp"/>
    <property type="match status" value="1"/>
</dbReference>
<evidence type="ECO:0000256" key="4">
    <source>
        <dbReference type="ARBA" id="ARBA00013346"/>
    </source>
</evidence>
<reference evidence="13" key="1">
    <citation type="journal article" date="2019" name="Int. J. Syst. Evol. Microbiol.">
        <title>The Global Catalogue of Microorganisms (GCM) 10K type strain sequencing project: providing services to taxonomists for standard genome sequencing and annotation.</title>
        <authorList>
            <consortium name="The Broad Institute Genomics Platform"/>
            <consortium name="The Broad Institute Genome Sequencing Center for Infectious Disease"/>
            <person name="Wu L."/>
            <person name="Ma J."/>
        </authorList>
    </citation>
    <scope>NUCLEOTIDE SEQUENCE [LARGE SCALE GENOMIC DNA]</scope>
    <source>
        <strain evidence="13">JCM 6833</strain>
    </source>
</reference>
<keyword evidence="7" id="KW-0808">Transferase</keyword>
<dbReference type="PANTHER" id="PTHR11579:SF0">
    <property type="entry name" value="PROTEIN-L-ISOASPARTATE(D-ASPARTATE) O-METHYLTRANSFERASE"/>
    <property type="match status" value="1"/>
</dbReference>
<dbReference type="Proteomes" id="UP001501509">
    <property type="component" value="Unassembled WGS sequence"/>
</dbReference>
<dbReference type="SUPFAM" id="SSF53335">
    <property type="entry name" value="S-adenosyl-L-methionine-dependent methyltransferases"/>
    <property type="match status" value="1"/>
</dbReference>
<dbReference type="GO" id="GO:0032259">
    <property type="term" value="P:methylation"/>
    <property type="evidence" value="ECO:0007669"/>
    <property type="project" value="UniProtKB-KW"/>
</dbReference>
<evidence type="ECO:0000256" key="5">
    <source>
        <dbReference type="ARBA" id="ARBA00022490"/>
    </source>
</evidence>
<comment type="subcellular location">
    <subcellularLocation>
        <location evidence="1">Cytoplasm</location>
    </subcellularLocation>
</comment>
<evidence type="ECO:0000256" key="9">
    <source>
        <dbReference type="ARBA" id="ARBA00030757"/>
    </source>
</evidence>
<keyword evidence="13" id="KW-1185">Reference proteome</keyword>
<keyword evidence="5" id="KW-0963">Cytoplasm</keyword>
<dbReference type="Gene3D" id="3.40.50.150">
    <property type="entry name" value="Vaccinia Virus protein VP39"/>
    <property type="match status" value="1"/>
</dbReference>
<dbReference type="Pfam" id="PF01135">
    <property type="entry name" value="PCMT"/>
    <property type="match status" value="1"/>
</dbReference>
<comment type="caution">
    <text evidence="12">The sequence shown here is derived from an EMBL/GenBank/DDBJ whole genome shotgun (WGS) entry which is preliminary data.</text>
</comment>
<dbReference type="InterPro" id="IPR029063">
    <property type="entry name" value="SAM-dependent_MTases_sf"/>
</dbReference>
<dbReference type="InterPro" id="IPR000682">
    <property type="entry name" value="PCMT"/>
</dbReference>
<evidence type="ECO:0000256" key="2">
    <source>
        <dbReference type="ARBA" id="ARBA00005369"/>
    </source>
</evidence>
<evidence type="ECO:0000256" key="10">
    <source>
        <dbReference type="ARBA" id="ARBA00031323"/>
    </source>
</evidence>
<dbReference type="CDD" id="cd02440">
    <property type="entry name" value="AdoMet_MTases"/>
    <property type="match status" value="1"/>
</dbReference>
<evidence type="ECO:0000256" key="7">
    <source>
        <dbReference type="ARBA" id="ARBA00022679"/>
    </source>
</evidence>
<gene>
    <name evidence="12" type="primary">tgmC</name>
    <name evidence="12" type="ORF">GCM10010411_89320</name>
</gene>
<dbReference type="EMBL" id="BAAATD010000020">
    <property type="protein sequence ID" value="GAA2636258.1"/>
    <property type="molecule type" value="Genomic_DNA"/>
</dbReference>
<evidence type="ECO:0000256" key="1">
    <source>
        <dbReference type="ARBA" id="ARBA00004496"/>
    </source>
</evidence>
<keyword evidence="6 12" id="KW-0489">Methyltransferase</keyword>
<dbReference type="EC" id="2.1.1.77" evidence="3"/>
<evidence type="ECO:0000256" key="8">
    <source>
        <dbReference type="ARBA" id="ARBA00022691"/>
    </source>
</evidence>
<protein>
    <recommendedName>
        <fullName evidence="4">Protein-L-isoaspartate O-methyltransferase</fullName>
        <ecNumber evidence="3">2.1.1.77</ecNumber>
    </recommendedName>
    <alternativeName>
        <fullName evidence="11">L-isoaspartyl protein carboxyl methyltransferase</fullName>
    </alternativeName>
    <alternativeName>
        <fullName evidence="9">Protein L-isoaspartyl methyltransferase</fullName>
    </alternativeName>
    <alternativeName>
        <fullName evidence="10">Protein-beta-aspartate methyltransferase</fullName>
    </alternativeName>
</protein>
<dbReference type="RefSeq" id="WP_344548722.1">
    <property type="nucleotide sequence ID" value="NZ_BAAATD010000020.1"/>
</dbReference>
<evidence type="ECO:0000313" key="12">
    <source>
        <dbReference type="EMBL" id="GAA2636258.1"/>
    </source>
</evidence>
<comment type="similarity">
    <text evidence="2">Belongs to the methyltransferase superfamily. L-isoaspartyl/D-aspartyl protein methyltransferase family.</text>
</comment>
<sequence length="399" mass="43178">MTNDINARAVSLRHTLADELERSGDLYSPQWRRAVERVPRHLFVPQVFQRTDTDQGTRWKPVIGEHDVGRWLDLAYRNETLVTQLDGHLVPQDVTEPLSGNPTSSSTLPGLVVHMLEHLAVDDSTTVLEIGTGTGYSTALMCDRLGDDHVTSVEVDPDVAAGAAAALGRAGFSPNLVIGDGLDGAPDHAPYDGVIATCSVRHVPRAWLDQTRPGGRILVTMTGWLHGYGLAVLNVSEDGAAEGRFLSGTISFMIARPQAAPSISDEHWTEMTKALADAEPRPAVVGPDIRDDWTGVFVAQLGAPGAQWQSRRIGDGAWVDYLIDAETDSAASLTPEPDGGWTVRQTGPAHLWDDVETSVGLWRAAGSPPQEQFRIRTDGHTQTVWIMANGEPVAWDLTV</sequence>
<dbReference type="GO" id="GO:0008168">
    <property type="term" value="F:methyltransferase activity"/>
    <property type="evidence" value="ECO:0007669"/>
    <property type="project" value="UniProtKB-KW"/>
</dbReference>
<evidence type="ECO:0000256" key="11">
    <source>
        <dbReference type="ARBA" id="ARBA00031350"/>
    </source>
</evidence>
<evidence type="ECO:0000256" key="6">
    <source>
        <dbReference type="ARBA" id="ARBA00022603"/>
    </source>
</evidence>
<dbReference type="PANTHER" id="PTHR11579">
    <property type="entry name" value="PROTEIN-L-ISOASPARTATE O-METHYLTRANSFERASE"/>
    <property type="match status" value="1"/>
</dbReference>
<evidence type="ECO:0000313" key="13">
    <source>
        <dbReference type="Proteomes" id="UP001501509"/>
    </source>
</evidence>
<evidence type="ECO:0000256" key="3">
    <source>
        <dbReference type="ARBA" id="ARBA00011890"/>
    </source>
</evidence>
<keyword evidence="8" id="KW-0949">S-adenosyl-L-methionine</keyword>
<name>A0ABP6D804_9ACTN</name>
<dbReference type="InterPro" id="IPR026448">
    <property type="entry name" value="Methyltr_grasp"/>
</dbReference>
<organism evidence="12 13">
    <name type="scientific">Actinomadura fulvescens</name>
    <dbReference type="NCBI Taxonomy" id="46160"/>
    <lineage>
        <taxon>Bacteria</taxon>
        <taxon>Bacillati</taxon>
        <taxon>Actinomycetota</taxon>
        <taxon>Actinomycetes</taxon>
        <taxon>Streptosporangiales</taxon>
        <taxon>Thermomonosporaceae</taxon>
        <taxon>Actinomadura</taxon>
    </lineage>
</organism>
<accession>A0ABP6D804</accession>